<evidence type="ECO:0000313" key="2">
    <source>
        <dbReference type="Proteomes" id="UP000046392"/>
    </source>
</evidence>
<proteinExistence type="predicted"/>
<accession>A0A0N5BHK3</accession>
<evidence type="ECO:0000313" key="3">
    <source>
        <dbReference type="WBParaSite" id="SPAL_0000544100.1"/>
    </source>
</evidence>
<feature type="chain" id="PRO_5005894379" evidence="1">
    <location>
        <begin position="21"/>
        <end position="87"/>
    </location>
</feature>
<reference evidence="3" key="1">
    <citation type="submission" date="2017-02" db="UniProtKB">
        <authorList>
            <consortium name="WormBaseParasite"/>
        </authorList>
    </citation>
    <scope>IDENTIFICATION</scope>
</reference>
<keyword evidence="2" id="KW-1185">Reference proteome</keyword>
<protein>
    <submittedName>
        <fullName evidence="3">Chemokine vCXCL1</fullName>
    </submittedName>
</protein>
<dbReference type="AlphaFoldDB" id="A0A0N5BHK3"/>
<dbReference type="WBParaSite" id="SPAL_0000544100.1">
    <property type="protein sequence ID" value="SPAL_0000544100.1"/>
    <property type="gene ID" value="SPAL_0000544100"/>
</dbReference>
<keyword evidence="1" id="KW-0732">Signal</keyword>
<organism evidence="2 3">
    <name type="scientific">Strongyloides papillosus</name>
    <name type="common">Intestinal threadworm</name>
    <dbReference type="NCBI Taxonomy" id="174720"/>
    <lineage>
        <taxon>Eukaryota</taxon>
        <taxon>Metazoa</taxon>
        <taxon>Ecdysozoa</taxon>
        <taxon>Nematoda</taxon>
        <taxon>Chromadorea</taxon>
        <taxon>Rhabditida</taxon>
        <taxon>Tylenchina</taxon>
        <taxon>Panagrolaimomorpha</taxon>
        <taxon>Strongyloidoidea</taxon>
        <taxon>Strongyloididae</taxon>
        <taxon>Strongyloides</taxon>
    </lineage>
</organism>
<sequence>MRVFKTLILFTIILISASFGWLTEYQVNVVVIPKCLCRNEDVELILGPDILGRYYDTMTAECGVRHTLTATLPWDYVYRKYKYKKNN</sequence>
<dbReference type="Proteomes" id="UP000046392">
    <property type="component" value="Unplaced"/>
</dbReference>
<evidence type="ECO:0000256" key="1">
    <source>
        <dbReference type="SAM" id="SignalP"/>
    </source>
</evidence>
<feature type="signal peptide" evidence="1">
    <location>
        <begin position="1"/>
        <end position="20"/>
    </location>
</feature>
<name>A0A0N5BHK3_STREA</name>